<feature type="region of interest" description="Disordered" evidence="1">
    <location>
        <begin position="158"/>
        <end position="196"/>
    </location>
</feature>
<dbReference type="RefSeq" id="XP_041161002.1">
    <property type="nucleotide sequence ID" value="XM_041306452.1"/>
</dbReference>
<evidence type="ECO:0000313" key="3">
    <source>
        <dbReference type="EMBL" id="KAG1795050.1"/>
    </source>
</evidence>
<dbReference type="Pfam" id="PF20149">
    <property type="entry name" value="DUF6532"/>
    <property type="match status" value="1"/>
</dbReference>
<dbReference type="GeneID" id="64600216"/>
<feature type="compositionally biased region" description="Low complexity" evidence="1">
    <location>
        <begin position="58"/>
        <end position="70"/>
    </location>
</feature>
<keyword evidence="4" id="KW-1185">Reference proteome</keyword>
<feature type="region of interest" description="Disordered" evidence="1">
    <location>
        <begin position="1"/>
        <end position="84"/>
    </location>
</feature>
<organism evidence="3 4">
    <name type="scientific">Suillus plorans</name>
    <dbReference type="NCBI Taxonomy" id="116603"/>
    <lineage>
        <taxon>Eukaryota</taxon>
        <taxon>Fungi</taxon>
        <taxon>Dikarya</taxon>
        <taxon>Basidiomycota</taxon>
        <taxon>Agaricomycotina</taxon>
        <taxon>Agaricomycetes</taxon>
        <taxon>Agaricomycetidae</taxon>
        <taxon>Boletales</taxon>
        <taxon>Suillineae</taxon>
        <taxon>Suillaceae</taxon>
        <taxon>Suillus</taxon>
    </lineage>
</organism>
<dbReference type="AlphaFoldDB" id="A0A9P7ASV6"/>
<protein>
    <recommendedName>
        <fullName evidence="2">DUF6532 domain-containing protein</fullName>
    </recommendedName>
</protein>
<reference evidence="3" key="1">
    <citation type="journal article" date="2020" name="New Phytol.">
        <title>Comparative genomics reveals dynamic genome evolution in host specialist ectomycorrhizal fungi.</title>
        <authorList>
            <person name="Lofgren L.A."/>
            <person name="Nguyen N.H."/>
            <person name="Vilgalys R."/>
            <person name="Ruytinx J."/>
            <person name="Liao H.L."/>
            <person name="Branco S."/>
            <person name="Kuo A."/>
            <person name="LaButti K."/>
            <person name="Lipzen A."/>
            <person name="Andreopoulos W."/>
            <person name="Pangilinan J."/>
            <person name="Riley R."/>
            <person name="Hundley H."/>
            <person name="Na H."/>
            <person name="Barry K."/>
            <person name="Grigoriev I.V."/>
            <person name="Stajich J.E."/>
            <person name="Kennedy P.G."/>
        </authorList>
    </citation>
    <scope>NUCLEOTIDE SEQUENCE</scope>
    <source>
        <strain evidence="3">S12</strain>
    </source>
</reference>
<dbReference type="OrthoDB" id="2651384at2759"/>
<evidence type="ECO:0000313" key="4">
    <source>
        <dbReference type="Proteomes" id="UP000719766"/>
    </source>
</evidence>
<sequence>MSEKNPRKRAASNVAEPVVHKQARVRAQPLARVPKKHGATQLFDSESDDFGPEGSDGGLSDSDSSGALSDVNPEESDDGILGLDPKKLKATLDYERPQFASSASSIRSVASALLSDDDALAEEHIAIDPEVEETNKSVPRYRVSNHNGLSKMVKGALRGGKQLQKREQERPTWRSPKDSVDDTISEGPPAVRSREDDWPAPCRIVYSGSGKVNLTEQQPHIQEMLRAAITSLHEHILFENSYPELQQQRKLMADVLMSCTKDGEDFDAVRNCLAKDSKYVRALSTVPEGRIGSIRGNVRKAAQAHVATHYGLTKGADERVSHLLKNNAYIYPVNAKGDLVRTKPFQAPAILDTIEDAFFNDELGAGVKWHDHLTSILDDHPEEVELPVAMVALASAAVCSVIMQYSSEKYDRDFNSDMYGGIYRKLVGVLNAIFQTSQRKFHVPVHSLYKSVYGSKRKADEPSAAETLMFLDIEGMAEE</sequence>
<evidence type="ECO:0000259" key="2">
    <source>
        <dbReference type="Pfam" id="PF20149"/>
    </source>
</evidence>
<feature type="domain" description="DUF6532" evidence="2">
    <location>
        <begin position="228"/>
        <end position="432"/>
    </location>
</feature>
<name>A0A9P7ASV6_9AGAM</name>
<gene>
    <name evidence="3" type="ORF">HD556DRAFT_1442381</name>
</gene>
<dbReference type="Proteomes" id="UP000719766">
    <property type="component" value="Unassembled WGS sequence"/>
</dbReference>
<dbReference type="InterPro" id="IPR045341">
    <property type="entry name" value="DUF6532"/>
</dbReference>
<feature type="compositionally biased region" description="Basic residues" evidence="1">
    <location>
        <begin position="1"/>
        <end position="10"/>
    </location>
</feature>
<proteinExistence type="predicted"/>
<accession>A0A9P7ASV6</accession>
<dbReference type="EMBL" id="JABBWE010000023">
    <property type="protein sequence ID" value="KAG1795050.1"/>
    <property type="molecule type" value="Genomic_DNA"/>
</dbReference>
<feature type="compositionally biased region" description="Basic and acidic residues" evidence="1">
    <location>
        <begin position="164"/>
        <end position="180"/>
    </location>
</feature>
<comment type="caution">
    <text evidence="3">The sequence shown here is derived from an EMBL/GenBank/DDBJ whole genome shotgun (WGS) entry which is preliminary data.</text>
</comment>
<evidence type="ECO:0000256" key="1">
    <source>
        <dbReference type="SAM" id="MobiDB-lite"/>
    </source>
</evidence>